<dbReference type="InterPro" id="IPR027417">
    <property type="entry name" value="P-loop_NTPase"/>
</dbReference>
<name>A0A1Y2JP07_BRAJP</name>
<dbReference type="AlphaFoldDB" id="A0A1Y2JP07"/>
<dbReference type="EMBL" id="NAFL01000248">
    <property type="protein sequence ID" value="OSJ32574.1"/>
    <property type="molecule type" value="Genomic_DNA"/>
</dbReference>
<evidence type="ECO:0000313" key="2">
    <source>
        <dbReference type="Proteomes" id="UP000193335"/>
    </source>
</evidence>
<comment type="caution">
    <text evidence="1">The sequence shown here is derived from an EMBL/GenBank/DDBJ whole genome shotgun (WGS) entry which is preliminary data.</text>
</comment>
<reference evidence="1 2" key="1">
    <citation type="submission" date="2017-03" db="EMBL/GenBank/DDBJ databases">
        <title>Whole genome sequences of fourteen strains of Bradyrhizobium canariense and one strain of Bradyrhizobium japonicum isolated from Lupinus (Papilionoideae: Genisteae) species in Algeria.</title>
        <authorList>
            <person name="Crovadore J."/>
            <person name="Chekireb D."/>
            <person name="Brachmann A."/>
            <person name="Chablais R."/>
            <person name="Cochard B."/>
            <person name="Lefort F."/>
        </authorList>
    </citation>
    <scope>NUCLEOTIDE SEQUENCE [LARGE SCALE GENOMIC DNA]</scope>
    <source>
        <strain evidence="1 2">UBMA197</strain>
    </source>
</reference>
<dbReference type="InterPro" id="IPR028082">
    <property type="entry name" value="Peripla_BP_I"/>
</dbReference>
<gene>
    <name evidence="1" type="ORF">BSZ19_18665</name>
</gene>
<accession>A0A1Y2JP07</accession>
<dbReference type="SUPFAM" id="SSF53822">
    <property type="entry name" value="Periplasmic binding protein-like I"/>
    <property type="match status" value="1"/>
</dbReference>
<dbReference type="Gene3D" id="3.40.50.300">
    <property type="entry name" value="P-loop containing nucleotide triphosphate hydrolases"/>
    <property type="match status" value="1"/>
</dbReference>
<organism evidence="1 2">
    <name type="scientific">Bradyrhizobium japonicum</name>
    <dbReference type="NCBI Taxonomy" id="375"/>
    <lineage>
        <taxon>Bacteria</taxon>
        <taxon>Pseudomonadati</taxon>
        <taxon>Pseudomonadota</taxon>
        <taxon>Alphaproteobacteria</taxon>
        <taxon>Hyphomicrobiales</taxon>
        <taxon>Nitrobacteraceae</taxon>
        <taxon>Bradyrhizobium</taxon>
    </lineage>
</organism>
<sequence>MSVLTLGYYVPAFVYSALQILSEAVSKTGGVDQQELISYIHGNTFQTVVGNITFGPDGEWVERLLPGERAVVLCLATDRDQAKIIFGDTESQFRDIPLLFGLVQRETASGLEQDNRVDVTIATNSFRSLRGRPVLDECAFYRDDSSAAPDEEMYATIKLGTATLPNSIIIGISSPYRKLGLLYKQYEKHSAETASWSSRHRPLVSIRRSTLRLSHPR</sequence>
<proteinExistence type="predicted"/>
<evidence type="ECO:0000313" key="1">
    <source>
        <dbReference type="EMBL" id="OSJ32574.1"/>
    </source>
</evidence>
<dbReference type="Proteomes" id="UP000193335">
    <property type="component" value="Unassembled WGS sequence"/>
</dbReference>
<protein>
    <submittedName>
        <fullName evidence="1">Uncharacterized protein</fullName>
    </submittedName>
</protein>
<dbReference type="Gene3D" id="3.40.50.2300">
    <property type="match status" value="1"/>
</dbReference>